<proteinExistence type="predicted"/>
<evidence type="ECO:0000313" key="2">
    <source>
        <dbReference type="EnsemblProtists" id="PYU1_T013310"/>
    </source>
</evidence>
<dbReference type="Pfam" id="PF16683">
    <property type="entry name" value="TGase_elicitor"/>
    <property type="match status" value="1"/>
</dbReference>
<dbReference type="eggNOG" id="ENOG502RXBV">
    <property type="taxonomic scope" value="Eukaryota"/>
</dbReference>
<dbReference type="InParanoid" id="K3X7W1"/>
<dbReference type="EnsemblProtists" id="PYU1_T013310">
    <property type="protein sequence ID" value="PYU1_T013310"/>
    <property type="gene ID" value="PYU1_G013281"/>
</dbReference>
<reference evidence="3" key="2">
    <citation type="submission" date="2010-04" db="EMBL/GenBank/DDBJ databases">
        <authorList>
            <person name="Buell R."/>
            <person name="Hamilton J."/>
            <person name="Hostetler J."/>
        </authorList>
    </citation>
    <scope>NUCLEOTIDE SEQUENCE [LARGE SCALE GENOMIC DNA]</scope>
    <source>
        <strain evidence="3">DAOM:BR144</strain>
    </source>
</reference>
<dbReference type="HOGENOM" id="CLU_013767_2_0_1"/>
<dbReference type="GO" id="GO:0016755">
    <property type="term" value="F:aminoacyltransferase activity"/>
    <property type="evidence" value="ECO:0007669"/>
    <property type="project" value="InterPro"/>
</dbReference>
<keyword evidence="1" id="KW-0732">Signal</keyword>
<dbReference type="Proteomes" id="UP000019132">
    <property type="component" value="Unassembled WGS sequence"/>
</dbReference>
<reference evidence="3" key="1">
    <citation type="journal article" date="2010" name="Genome Biol.">
        <title>Genome sequence of the necrotrophic plant pathogen Pythium ultimum reveals original pathogenicity mechanisms and effector repertoire.</title>
        <authorList>
            <person name="Levesque C.A."/>
            <person name="Brouwer H."/>
            <person name="Cano L."/>
            <person name="Hamilton J.P."/>
            <person name="Holt C."/>
            <person name="Huitema E."/>
            <person name="Raffaele S."/>
            <person name="Robideau G.P."/>
            <person name="Thines M."/>
            <person name="Win J."/>
            <person name="Zerillo M.M."/>
            <person name="Beakes G.W."/>
            <person name="Boore J.L."/>
            <person name="Busam D."/>
            <person name="Dumas B."/>
            <person name="Ferriera S."/>
            <person name="Fuerstenberg S.I."/>
            <person name="Gachon C.M."/>
            <person name="Gaulin E."/>
            <person name="Govers F."/>
            <person name="Grenville-Briggs L."/>
            <person name="Horner N."/>
            <person name="Hostetler J."/>
            <person name="Jiang R.H."/>
            <person name="Johnson J."/>
            <person name="Krajaejun T."/>
            <person name="Lin H."/>
            <person name="Meijer H.J."/>
            <person name="Moore B."/>
            <person name="Morris P."/>
            <person name="Phuntmart V."/>
            <person name="Puiu D."/>
            <person name="Shetty J."/>
            <person name="Stajich J.E."/>
            <person name="Tripathy S."/>
            <person name="Wawra S."/>
            <person name="van West P."/>
            <person name="Whitty B.R."/>
            <person name="Coutinho P.M."/>
            <person name="Henrissat B."/>
            <person name="Martin F."/>
            <person name="Thomas P.D."/>
            <person name="Tyler B.M."/>
            <person name="De Vries R.P."/>
            <person name="Kamoun S."/>
            <person name="Yandell M."/>
            <person name="Tisserat N."/>
            <person name="Buell C.R."/>
        </authorList>
    </citation>
    <scope>NUCLEOTIDE SEQUENCE</scope>
    <source>
        <strain evidence="3">DAOM:BR144</strain>
    </source>
</reference>
<dbReference type="OMA" id="INYKWAK"/>
<dbReference type="STRING" id="431595.K3X7W1"/>
<evidence type="ECO:0000313" key="3">
    <source>
        <dbReference type="Proteomes" id="UP000019132"/>
    </source>
</evidence>
<protein>
    <submittedName>
        <fullName evidence="2">Uncharacterized protein</fullName>
    </submittedName>
</protein>
<sequence length="468" mass="51640">MTQRRLLCVALAVVLHLGTGVNGSPLESNPRMDIGPVVVLSHNHPAFGAGLEDAAGDADAKITATNFAAISGDDNSELPGSVSAGEAAPTSSARRLELHGTTDLTRLELFFNTPMERDLTKLPTKAAIKPIPWPASYWPVYQDSLNFKWQQGENVLSPAEKYAKAFGHDTKMFVDKVSAKNGIDSQKHRTACATDADCVPLKDSSVCAKREGQPKGYCIPTWFGICHAWAPAAILEDEPKCPVTKNGVTFQPFDIKGLISLTYDGAKLPTVFTGSRFNGPDNEPNNTDEFGRFRDASRRDLGPGFFHIAMTNMLGLLNHTFVVDVTAGSQVWNQPVRSYEVLQMAWHTPETAGRKFYDQDTYPFNEDAKWLLQVKTRFMWIVEAGEDGPLVSTNRVDAHTQFADYEYLLETDENYKIIGGEWLFGSNQNHPDFLWFPAAPPANSSTTEVGLEYKEVRELLRASVTGNC</sequence>
<keyword evidence="3" id="KW-1185">Reference proteome</keyword>
<reference evidence="2" key="3">
    <citation type="submission" date="2015-02" db="UniProtKB">
        <authorList>
            <consortium name="EnsemblProtists"/>
        </authorList>
    </citation>
    <scope>IDENTIFICATION</scope>
    <source>
        <strain evidence="2">DAOM BR144</strain>
    </source>
</reference>
<evidence type="ECO:0000256" key="1">
    <source>
        <dbReference type="SAM" id="SignalP"/>
    </source>
</evidence>
<accession>K3X7W1</accession>
<feature type="signal peptide" evidence="1">
    <location>
        <begin position="1"/>
        <end position="23"/>
    </location>
</feature>
<dbReference type="Gene3D" id="3.30.40.240">
    <property type="entry name" value="Transglutaminase elicitor, body domain"/>
    <property type="match status" value="1"/>
</dbReference>
<dbReference type="AlphaFoldDB" id="K3X7W1"/>
<dbReference type="EMBL" id="GL376627">
    <property type="status" value="NOT_ANNOTATED_CDS"/>
    <property type="molecule type" value="Genomic_DNA"/>
</dbReference>
<feature type="chain" id="PRO_5003871997" evidence="1">
    <location>
        <begin position="24"/>
        <end position="468"/>
    </location>
</feature>
<dbReference type="VEuPathDB" id="FungiDB:PYU1_G013281"/>
<dbReference type="InterPro" id="IPR032048">
    <property type="entry name" value="TGase_elicitor"/>
</dbReference>
<name>K3X7W1_GLOUD</name>
<organism evidence="2 3">
    <name type="scientific">Globisporangium ultimum (strain ATCC 200006 / CBS 805.95 / DAOM BR144)</name>
    <name type="common">Pythium ultimum</name>
    <dbReference type="NCBI Taxonomy" id="431595"/>
    <lineage>
        <taxon>Eukaryota</taxon>
        <taxon>Sar</taxon>
        <taxon>Stramenopiles</taxon>
        <taxon>Oomycota</taxon>
        <taxon>Peronosporomycetes</taxon>
        <taxon>Pythiales</taxon>
        <taxon>Pythiaceae</taxon>
        <taxon>Globisporangium</taxon>
    </lineage>
</organism>